<feature type="region of interest" description="Disordered" evidence="1">
    <location>
        <begin position="93"/>
        <end position="116"/>
    </location>
</feature>
<gene>
    <name evidence="2" type="ORF">D5071_18500</name>
</gene>
<sequence length="116" mass="12897">MGKYRLADLTRMAEMGKKENARIGRELERVRIATILTPAEEVMAEPDWGAIETAYCAGVLSLRKIEAQYGISEGAVRKRAAKLGWVRNKKGGTQKRYAKSAKCKPAYQAKKSNPPN</sequence>
<name>A0A419AS11_PECCA</name>
<evidence type="ECO:0000313" key="2">
    <source>
        <dbReference type="EMBL" id="RJL48266.1"/>
    </source>
</evidence>
<accession>A0A419AS11</accession>
<dbReference type="AlphaFoldDB" id="A0A419AS11"/>
<dbReference type="Proteomes" id="UP000283655">
    <property type="component" value="Unassembled WGS sequence"/>
</dbReference>
<comment type="caution">
    <text evidence="2">The sequence shown here is derived from an EMBL/GenBank/DDBJ whole genome shotgun (WGS) entry which is preliminary data.</text>
</comment>
<feature type="compositionally biased region" description="Basic residues" evidence="1">
    <location>
        <begin position="93"/>
        <end position="102"/>
    </location>
</feature>
<dbReference type="EMBL" id="QZDH01000057">
    <property type="protein sequence ID" value="RJL48266.1"/>
    <property type="molecule type" value="Genomic_DNA"/>
</dbReference>
<evidence type="ECO:0000256" key="1">
    <source>
        <dbReference type="SAM" id="MobiDB-lite"/>
    </source>
</evidence>
<proteinExistence type="predicted"/>
<evidence type="ECO:0000313" key="3">
    <source>
        <dbReference type="Proteomes" id="UP000283655"/>
    </source>
</evidence>
<reference evidence="2 3" key="1">
    <citation type="submission" date="2018-09" db="EMBL/GenBank/DDBJ databases">
        <title>Phylogenetic diversity of Pectobacterium and Dickeya strains causing blackleg disease of potato in Morocco.</title>
        <authorList>
            <person name="Oulghazi S."/>
            <person name="Moumni M."/>
            <person name="Faure D."/>
        </authorList>
    </citation>
    <scope>NUCLEOTIDE SEQUENCE [LARGE SCALE GENOMIC DNA]</scope>
    <source>
        <strain evidence="2 3">S1.15.11.2D</strain>
    </source>
</reference>
<protein>
    <submittedName>
        <fullName evidence="2">Uncharacterized protein</fullName>
    </submittedName>
</protein>
<organism evidence="2 3">
    <name type="scientific">Pectobacterium carotovorum</name>
    <name type="common">Erwinia carotovora</name>
    <dbReference type="NCBI Taxonomy" id="554"/>
    <lineage>
        <taxon>Bacteria</taxon>
        <taxon>Pseudomonadati</taxon>
        <taxon>Pseudomonadota</taxon>
        <taxon>Gammaproteobacteria</taxon>
        <taxon>Enterobacterales</taxon>
        <taxon>Pectobacteriaceae</taxon>
        <taxon>Pectobacterium</taxon>
    </lineage>
</organism>